<dbReference type="Gene3D" id="3.30.300.70">
    <property type="entry name" value="RimP-like superfamily, N-terminal"/>
    <property type="match status" value="1"/>
</dbReference>
<comment type="subcellular location">
    <subcellularLocation>
        <location evidence="3">Cytoplasm</location>
    </subcellularLocation>
</comment>
<feature type="domain" description="Ribosome maturation factor RimP N-terminal" evidence="4">
    <location>
        <begin position="12"/>
        <end position="83"/>
    </location>
</feature>
<accession>A0A6V7REG5</accession>
<evidence type="ECO:0000256" key="2">
    <source>
        <dbReference type="ARBA" id="ARBA00022517"/>
    </source>
</evidence>
<dbReference type="Pfam" id="PF02576">
    <property type="entry name" value="RimP_N"/>
    <property type="match status" value="1"/>
</dbReference>
<keyword evidence="2 3" id="KW-0690">Ribosome biogenesis</keyword>
<dbReference type="SUPFAM" id="SSF74942">
    <property type="entry name" value="YhbC-like, C-terminal domain"/>
    <property type="match status" value="1"/>
</dbReference>
<comment type="similarity">
    <text evidence="3">Belongs to the RimP family.</text>
</comment>
<organism evidence="6 7">
    <name type="scientific">Phocicoccus schoeneichii</name>
    <dbReference type="NCBI Taxonomy" id="1812261"/>
    <lineage>
        <taxon>Bacteria</taxon>
        <taxon>Bacillati</taxon>
        <taxon>Bacillota</taxon>
        <taxon>Bacilli</taxon>
        <taxon>Bacillales</taxon>
        <taxon>Salinicoccaceae</taxon>
        <taxon>Phocicoccus</taxon>
    </lineage>
</organism>
<dbReference type="InterPro" id="IPR035956">
    <property type="entry name" value="RimP_N_sf"/>
</dbReference>
<dbReference type="InterPro" id="IPR003728">
    <property type="entry name" value="Ribosome_maturation_RimP"/>
</dbReference>
<evidence type="ECO:0000256" key="3">
    <source>
        <dbReference type="HAMAP-Rule" id="MF_01077"/>
    </source>
</evidence>
<dbReference type="GO" id="GO:0005829">
    <property type="term" value="C:cytosol"/>
    <property type="evidence" value="ECO:0007669"/>
    <property type="project" value="TreeGrafter"/>
</dbReference>
<keyword evidence="7" id="KW-1185">Reference proteome</keyword>
<feature type="domain" description="Ribosome maturation factor RimP C-terminal" evidence="5">
    <location>
        <begin position="87"/>
        <end position="150"/>
    </location>
</feature>
<proteinExistence type="inferred from homology"/>
<evidence type="ECO:0000313" key="6">
    <source>
        <dbReference type="EMBL" id="CAD2076187.1"/>
    </source>
</evidence>
<reference evidence="6 7" key="1">
    <citation type="submission" date="2020-07" db="EMBL/GenBank/DDBJ databases">
        <authorList>
            <person name="Criscuolo A."/>
        </authorList>
    </citation>
    <scope>NUCLEOTIDE SEQUENCE [LARGE SCALE GENOMIC DNA]</scope>
    <source>
        <strain evidence="7">CIP 111030</strain>
    </source>
</reference>
<gene>
    <name evidence="3 6" type="primary">rimP</name>
    <name evidence="6" type="ORF">JEOSCH030_01014</name>
</gene>
<evidence type="ECO:0000313" key="7">
    <source>
        <dbReference type="Proteomes" id="UP000521032"/>
    </source>
</evidence>
<name>A0A6V7REG5_9BACL</name>
<dbReference type="NCBIfam" id="NF000928">
    <property type="entry name" value="PRK00092.1-2"/>
    <property type="match status" value="1"/>
</dbReference>
<comment type="function">
    <text evidence="3">Required for maturation of 30S ribosomal subunits.</text>
</comment>
<dbReference type="GO" id="GO:0006412">
    <property type="term" value="P:translation"/>
    <property type="evidence" value="ECO:0007669"/>
    <property type="project" value="TreeGrafter"/>
</dbReference>
<dbReference type="Gene3D" id="2.30.30.180">
    <property type="entry name" value="Ribosome maturation factor RimP, C-terminal domain"/>
    <property type="match status" value="1"/>
</dbReference>
<dbReference type="Proteomes" id="UP000521032">
    <property type="component" value="Unassembled WGS sequence"/>
</dbReference>
<dbReference type="AlphaFoldDB" id="A0A6V7REG5"/>
<dbReference type="FunFam" id="3.30.300.70:FF:000001">
    <property type="entry name" value="Ribosome maturation factor RimP"/>
    <property type="match status" value="1"/>
</dbReference>
<evidence type="ECO:0000259" key="5">
    <source>
        <dbReference type="Pfam" id="PF17384"/>
    </source>
</evidence>
<evidence type="ECO:0000256" key="1">
    <source>
        <dbReference type="ARBA" id="ARBA00022490"/>
    </source>
</evidence>
<dbReference type="PANTHER" id="PTHR33867:SF1">
    <property type="entry name" value="RIBOSOME MATURATION FACTOR RIMP"/>
    <property type="match status" value="1"/>
</dbReference>
<keyword evidence="1 3" id="KW-0963">Cytoplasm</keyword>
<dbReference type="EMBL" id="CAJEWE010000010">
    <property type="protein sequence ID" value="CAD2076187.1"/>
    <property type="molecule type" value="Genomic_DNA"/>
</dbReference>
<dbReference type="PANTHER" id="PTHR33867">
    <property type="entry name" value="RIBOSOME MATURATION FACTOR RIMP"/>
    <property type="match status" value="1"/>
</dbReference>
<dbReference type="InterPro" id="IPR028998">
    <property type="entry name" value="RimP_C"/>
</dbReference>
<dbReference type="CDD" id="cd01734">
    <property type="entry name" value="YlxS_C"/>
    <property type="match status" value="1"/>
</dbReference>
<sequence length="155" mass="17824">MNSRETSIFEHAEPVVRELGYKLIEVEYAKEGPDYFLRIYLDKPGGITLDDCVRASEVLGDKLDEWDLISGMYFLDVSSPGAERPIKDDEDLEMTLENGIYVKTYQNIDGNKEWTGILKSYDEDTVTVMYRDKTREKTVDIDRSLIATIRKAVLL</sequence>
<protein>
    <recommendedName>
        <fullName evidence="3">Ribosome maturation factor RimP</fullName>
    </recommendedName>
</protein>
<dbReference type="SUPFAM" id="SSF75420">
    <property type="entry name" value="YhbC-like, N-terminal domain"/>
    <property type="match status" value="1"/>
</dbReference>
<dbReference type="RefSeq" id="WP_186087138.1">
    <property type="nucleotide sequence ID" value="NZ_BMDB01000001.1"/>
</dbReference>
<comment type="caution">
    <text evidence="6">The sequence shown here is derived from an EMBL/GenBank/DDBJ whole genome shotgun (WGS) entry which is preliminary data.</text>
</comment>
<dbReference type="InterPro" id="IPR036847">
    <property type="entry name" value="RimP_C_sf"/>
</dbReference>
<dbReference type="Pfam" id="PF17384">
    <property type="entry name" value="DUF150_C"/>
    <property type="match status" value="1"/>
</dbReference>
<dbReference type="GO" id="GO:0000028">
    <property type="term" value="P:ribosomal small subunit assembly"/>
    <property type="evidence" value="ECO:0007669"/>
    <property type="project" value="TreeGrafter"/>
</dbReference>
<evidence type="ECO:0000259" key="4">
    <source>
        <dbReference type="Pfam" id="PF02576"/>
    </source>
</evidence>
<dbReference type="HAMAP" id="MF_01077">
    <property type="entry name" value="RimP"/>
    <property type="match status" value="1"/>
</dbReference>
<dbReference type="InterPro" id="IPR028989">
    <property type="entry name" value="RimP_N"/>
</dbReference>